<keyword evidence="4" id="KW-0472">Membrane</keyword>
<keyword evidence="4" id="KW-0812">Transmembrane</keyword>
<dbReference type="InterPro" id="IPR019734">
    <property type="entry name" value="TPR_rpt"/>
</dbReference>
<sequence length="787" mass="84556">MSVPIYRFRNFRLNPQAHELYQDDKLVALPLSTLDCLIYLIQHRARTVGRDELTAAVWGRADVSDVSLSHAIMRLRRLLGDTGSDQHCIRTVQRLGYRWVLEPTLEEAAPASAIEPNASTVAEPAPPAPAAPSPAVGRARARRWGLAALLLAMIAICLLALPPVRRHGPAPAAGDVKRVAMVLPATVEAPEEWAWLRLGFMDLVANRLRQGKLTTTPSETVVALVDARALDTTDADKRTDAAADTRLLIQPHVAFANGLWNVRLEARGGGRQLLAETQSKDVLAGGRATTDELLLKLGHTPPASTSTEPSEAAEELMQRVSAAVLAGQLDTARALIENAPAAAKASPDIALSTASIEFFSGEYEASRKHDEALLDRLPAATQPRLRARVLNRLGATYFRQNRYADADAAFSEAIALLALQNEPDVLATAYTGRGAVAGQAQRLDEAAALFGQARTLHQMSNDAFGVARVDLNLGAVAMDRGQPAAAVPVFRDAAERFETLATPEARNSALRSLADAQSMLLEHAQALATTDRFWPPEAHNRNPREGWWLTLSRAVALTGVGRLRDAEALLERVRRDSDPAEDAVARLEAEAVLADIALLRGNPTAAAVAAAAALTPALESTNWQDYTSTWFTRVRALQRSGQLSAAAAEVRRLREWAQKLSGDRCLLYATLAQADQANAEGNRDAALRGYVEAMTRAERLGIPEDLVTVGESYVPALLAAGQVDQGSAVGGRLAQWADKDVRAAWVQAQVFLALGKSDAARTALARARQLGGERVLPGEVPTATAGR</sequence>
<evidence type="ECO:0000256" key="2">
    <source>
        <dbReference type="PROSITE-ProRule" id="PRU00339"/>
    </source>
</evidence>
<dbReference type="Proteomes" id="UP001595886">
    <property type="component" value="Unassembled WGS sequence"/>
</dbReference>
<protein>
    <submittedName>
        <fullName evidence="6">Winged helix-turn-helix domain-containing protein</fullName>
    </submittedName>
</protein>
<evidence type="ECO:0000256" key="4">
    <source>
        <dbReference type="SAM" id="Phobius"/>
    </source>
</evidence>
<dbReference type="PROSITE" id="PS50005">
    <property type="entry name" value="TPR"/>
    <property type="match status" value="1"/>
</dbReference>
<dbReference type="Gene3D" id="1.10.10.10">
    <property type="entry name" value="Winged helix-like DNA-binding domain superfamily/Winged helix DNA-binding domain"/>
    <property type="match status" value="1"/>
</dbReference>
<dbReference type="SUPFAM" id="SSF46894">
    <property type="entry name" value="C-terminal effector domain of the bipartite response regulators"/>
    <property type="match status" value="1"/>
</dbReference>
<evidence type="ECO:0000259" key="5">
    <source>
        <dbReference type="PROSITE" id="PS51755"/>
    </source>
</evidence>
<reference evidence="7" key="1">
    <citation type="journal article" date="2019" name="Int. J. Syst. Evol. Microbiol.">
        <title>The Global Catalogue of Microorganisms (GCM) 10K type strain sequencing project: providing services to taxonomists for standard genome sequencing and annotation.</title>
        <authorList>
            <consortium name="The Broad Institute Genomics Platform"/>
            <consortium name="The Broad Institute Genome Sequencing Center for Infectious Disease"/>
            <person name="Wu L."/>
            <person name="Ma J."/>
        </authorList>
    </citation>
    <scope>NUCLEOTIDE SEQUENCE [LARGE SCALE GENOMIC DNA]</scope>
    <source>
        <strain evidence="7">CCUG 30340</strain>
    </source>
</reference>
<dbReference type="EMBL" id="JBHSHD010000008">
    <property type="protein sequence ID" value="MFC4820908.1"/>
    <property type="molecule type" value="Genomic_DNA"/>
</dbReference>
<keyword evidence="7" id="KW-1185">Reference proteome</keyword>
<evidence type="ECO:0000313" key="6">
    <source>
        <dbReference type="EMBL" id="MFC4820908.1"/>
    </source>
</evidence>
<dbReference type="InterPro" id="IPR001867">
    <property type="entry name" value="OmpR/PhoB-type_DNA-bd"/>
</dbReference>
<dbReference type="InterPro" id="IPR036388">
    <property type="entry name" value="WH-like_DNA-bd_sf"/>
</dbReference>
<organism evidence="6 7">
    <name type="scientific">Dokdonella ginsengisoli</name>
    <dbReference type="NCBI Taxonomy" id="363846"/>
    <lineage>
        <taxon>Bacteria</taxon>
        <taxon>Pseudomonadati</taxon>
        <taxon>Pseudomonadota</taxon>
        <taxon>Gammaproteobacteria</taxon>
        <taxon>Lysobacterales</taxon>
        <taxon>Rhodanobacteraceae</taxon>
        <taxon>Dokdonella</taxon>
    </lineage>
</organism>
<dbReference type="SMART" id="SM00028">
    <property type="entry name" value="TPR"/>
    <property type="match status" value="4"/>
</dbReference>
<evidence type="ECO:0000256" key="3">
    <source>
        <dbReference type="PROSITE-ProRule" id="PRU01091"/>
    </source>
</evidence>
<keyword evidence="1 3" id="KW-0238">DNA-binding</keyword>
<dbReference type="Gene3D" id="1.25.40.10">
    <property type="entry name" value="Tetratricopeptide repeat domain"/>
    <property type="match status" value="2"/>
</dbReference>
<dbReference type="SUPFAM" id="SSF48452">
    <property type="entry name" value="TPR-like"/>
    <property type="match status" value="2"/>
</dbReference>
<evidence type="ECO:0000256" key="1">
    <source>
        <dbReference type="ARBA" id="ARBA00023125"/>
    </source>
</evidence>
<dbReference type="Pfam" id="PF00486">
    <property type="entry name" value="Trans_reg_C"/>
    <property type="match status" value="1"/>
</dbReference>
<feature type="domain" description="OmpR/PhoB-type" evidence="5">
    <location>
        <begin position="3"/>
        <end position="101"/>
    </location>
</feature>
<feature type="transmembrane region" description="Helical" evidence="4">
    <location>
        <begin position="144"/>
        <end position="161"/>
    </location>
</feature>
<keyword evidence="4" id="KW-1133">Transmembrane helix</keyword>
<comment type="caution">
    <text evidence="6">The sequence shown here is derived from an EMBL/GenBank/DDBJ whole genome shotgun (WGS) entry which is preliminary data.</text>
</comment>
<dbReference type="SMART" id="SM00862">
    <property type="entry name" value="Trans_reg_C"/>
    <property type="match status" value="1"/>
</dbReference>
<name>A0ABV9QU55_9GAMM</name>
<dbReference type="InterPro" id="IPR016032">
    <property type="entry name" value="Sig_transdc_resp-reg_C-effctor"/>
</dbReference>
<dbReference type="RefSeq" id="WP_380021036.1">
    <property type="nucleotide sequence ID" value="NZ_JBHSHD010000008.1"/>
</dbReference>
<accession>A0ABV9QU55</accession>
<dbReference type="CDD" id="cd00383">
    <property type="entry name" value="trans_reg_C"/>
    <property type="match status" value="1"/>
</dbReference>
<gene>
    <name evidence="6" type="ORF">ACFO6Q_11265</name>
</gene>
<dbReference type="InterPro" id="IPR011990">
    <property type="entry name" value="TPR-like_helical_dom_sf"/>
</dbReference>
<evidence type="ECO:0000313" key="7">
    <source>
        <dbReference type="Proteomes" id="UP001595886"/>
    </source>
</evidence>
<dbReference type="PROSITE" id="PS51755">
    <property type="entry name" value="OMPR_PHOB"/>
    <property type="match status" value="1"/>
</dbReference>
<feature type="DNA-binding region" description="OmpR/PhoB-type" evidence="3">
    <location>
        <begin position="3"/>
        <end position="101"/>
    </location>
</feature>
<keyword evidence="2" id="KW-0802">TPR repeat</keyword>
<dbReference type="Pfam" id="PF13424">
    <property type="entry name" value="TPR_12"/>
    <property type="match status" value="1"/>
</dbReference>
<feature type="repeat" description="TPR" evidence="2">
    <location>
        <begin position="387"/>
        <end position="420"/>
    </location>
</feature>
<proteinExistence type="predicted"/>